<accession>A0A9P8VYP8</accession>
<evidence type="ECO:0000259" key="1">
    <source>
        <dbReference type="Pfam" id="PF12697"/>
    </source>
</evidence>
<dbReference type="OrthoDB" id="294702at2759"/>
<proteinExistence type="predicted"/>
<name>A0A9P8VYP8_9HYPO</name>
<gene>
    <name evidence="2" type="ORF">B0T10DRAFT_92747</name>
</gene>
<dbReference type="GO" id="GO:0016787">
    <property type="term" value="F:hydrolase activity"/>
    <property type="evidence" value="ECO:0007669"/>
    <property type="project" value="UniProtKB-KW"/>
</dbReference>
<reference evidence="2 3" key="1">
    <citation type="journal article" date="2021" name="Nat. Commun.">
        <title>Genetic determinants of endophytism in the Arabidopsis root mycobiome.</title>
        <authorList>
            <person name="Mesny F."/>
            <person name="Miyauchi S."/>
            <person name="Thiergart T."/>
            <person name="Pickel B."/>
            <person name="Atanasova L."/>
            <person name="Karlsson M."/>
            <person name="Huettel B."/>
            <person name="Barry K.W."/>
            <person name="Haridas S."/>
            <person name="Chen C."/>
            <person name="Bauer D."/>
            <person name="Andreopoulos W."/>
            <person name="Pangilinan J."/>
            <person name="LaButti K."/>
            <person name="Riley R."/>
            <person name="Lipzen A."/>
            <person name="Clum A."/>
            <person name="Drula E."/>
            <person name="Henrissat B."/>
            <person name="Kohler A."/>
            <person name="Grigoriev I.V."/>
            <person name="Martin F.M."/>
            <person name="Hacquard S."/>
        </authorList>
    </citation>
    <scope>NUCLEOTIDE SEQUENCE [LARGE SCALE GENOMIC DNA]</scope>
    <source>
        <strain evidence="2 3">MPI-CAGE-CH-0241</strain>
    </source>
</reference>
<comment type="caution">
    <text evidence="2">The sequence shown here is derived from an EMBL/GenBank/DDBJ whole genome shotgun (WGS) entry which is preliminary data.</text>
</comment>
<evidence type="ECO:0000313" key="2">
    <source>
        <dbReference type="EMBL" id="KAH6885305.1"/>
    </source>
</evidence>
<feature type="domain" description="AB hydrolase-1" evidence="1">
    <location>
        <begin position="49"/>
        <end position="295"/>
    </location>
</feature>
<dbReference type="EMBL" id="JAGPYM010000018">
    <property type="protein sequence ID" value="KAH6885305.1"/>
    <property type="molecule type" value="Genomic_DNA"/>
</dbReference>
<organism evidence="2 3">
    <name type="scientific">Thelonectria olida</name>
    <dbReference type="NCBI Taxonomy" id="1576542"/>
    <lineage>
        <taxon>Eukaryota</taxon>
        <taxon>Fungi</taxon>
        <taxon>Dikarya</taxon>
        <taxon>Ascomycota</taxon>
        <taxon>Pezizomycotina</taxon>
        <taxon>Sordariomycetes</taxon>
        <taxon>Hypocreomycetidae</taxon>
        <taxon>Hypocreales</taxon>
        <taxon>Nectriaceae</taxon>
        <taxon>Thelonectria</taxon>
    </lineage>
</organism>
<evidence type="ECO:0000313" key="3">
    <source>
        <dbReference type="Proteomes" id="UP000777438"/>
    </source>
</evidence>
<dbReference type="PANTHER" id="PTHR45763:SF46">
    <property type="entry name" value="AB HYDROLASE-1 DOMAIN-CONTAINING PROTEIN"/>
    <property type="match status" value="1"/>
</dbReference>
<dbReference type="Pfam" id="PF12697">
    <property type="entry name" value="Abhydrolase_6"/>
    <property type="match status" value="1"/>
</dbReference>
<dbReference type="AlphaFoldDB" id="A0A9P8VYP8"/>
<dbReference type="SUPFAM" id="SSF53474">
    <property type="entry name" value="alpha/beta-Hydrolases"/>
    <property type="match status" value="1"/>
</dbReference>
<keyword evidence="3" id="KW-1185">Reference proteome</keyword>
<dbReference type="PANTHER" id="PTHR45763">
    <property type="entry name" value="HYDROLASE, ALPHA/BETA FOLD FAMILY PROTEIN, EXPRESSED-RELATED"/>
    <property type="match status" value="1"/>
</dbReference>
<dbReference type="Gene3D" id="3.40.50.1820">
    <property type="entry name" value="alpha/beta hydrolase"/>
    <property type="match status" value="1"/>
</dbReference>
<dbReference type="InterPro" id="IPR000073">
    <property type="entry name" value="AB_hydrolase_1"/>
</dbReference>
<dbReference type="Proteomes" id="UP000777438">
    <property type="component" value="Unassembled WGS sequence"/>
</dbReference>
<sequence>MSSNPQLTRQTSEAQQLTLSDGRILAYQTYGSSSPSHHAFYFHSYPGSRLEAAMLHAAAAAQDINLIAVDRPGMGASTFQPQRRILDCPSDILALADHLGIAQFACIGTSGGGPYVLACHREIPATRLRASMVVAGLWPTALGTQGMLLESRIMLFLAPWMPGLVAAGLDFGLGNAARDTKNPAKFEALVAKTFESRTGVDADVWKSNKNGFQEIVVTSLREALKNGATGSGHEAKLFGSDWGFSLEDVKVQEKQLAIWHGGQDQNVPPAMAQKASKLIAGCEFTLFPDDGHVSLIAGKSEEFLGRVKLMLES</sequence>
<dbReference type="InterPro" id="IPR029058">
    <property type="entry name" value="AB_hydrolase_fold"/>
</dbReference>
<keyword evidence="2" id="KW-0378">Hydrolase</keyword>
<protein>
    <submittedName>
        <fullName evidence="2">Alpha/Beta hydrolase protein</fullName>
    </submittedName>
</protein>